<dbReference type="InterPro" id="IPR018247">
    <property type="entry name" value="EF_Hand_1_Ca_BS"/>
</dbReference>
<feature type="compositionally biased region" description="Acidic residues" evidence="5">
    <location>
        <begin position="287"/>
        <end position="296"/>
    </location>
</feature>
<dbReference type="PANTHER" id="PTHR37467:SF1">
    <property type="entry name" value="EXPORTED CALCIUM-BINDING GLYCOPROTEIN"/>
    <property type="match status" value="1"/>
</dbReference>
<proteinExistence type="predicted"/>
<dbReference type="InterPro" id="IPR055767">
    <property type="entry name" value="DUF7343"/>
</dbReference>
<evidence type="ECO:0000256" key="3">
    <source>
        <dbReference type="ARBA" id="ARBA00022729"/>
    </source>
</evidence>
<dbReference type="GO" id="GO:0005509">
    <property type="term" value="F:calcium ion binding"/>
    <property type="evidence" value="ECO:0007669"/>
    <property type="project" value="InterPro"/>
</dbReference>
<dbReference type="InterPro" id="IPR059100">
    <property type="entry name" value="TSP3_bac"/>
</dbReference>
<dbReference type="Pfam" id="PF24034">
    <property type="entry name" value="DUF7343"/>
    <property type="match status" value="1"/>
</dbReference>
<feature type="region of interest" description="Disordered" evidence="5">
    <location>
        <begin position="256"/>
        <end position="359"/>
    </location>
</feature>
<protein>
    <submittedName>
        <fullName evidence="7">MarR family transcriptional regulator</fullName>
    </submittedName>
</protein>
<feature type="domain" description="DUF7343" evidence="6">
    <location>
        <begin position="433"/>
        <end position="493"/>
    </location>
</feature>
<gene>
    <name evidence="7" type="ORF">GJR96_16715</name>
</gene>
<evidence type="ECO:0000313" key="8">
    <source>
        <dbReference type="Proteomes" id="UP000439022"/>
    </source>
</evidence>
<keyword evidence="4" id="KW-0106">Calcium</keyword>
<evidence type="ECO:0000256" key="2">
    <source>
        <dbReference type="ARBA" id="ARBA00022525"/>
    </source>
</evidence>
<evidence type="ECO:0000259" key="6">
    <source>
        <dbReference type="Pfam" id="PF24034"/>
    </source>
</evidence>
<evidence type="ECO:0000256" key="5">
    <source>
        <dbReference type="SAM" id="MobiDB-lite"/>
    </source>
</evidence>
<dbReference type="PANTHER" id="PTHR37467">
    <property type="entry name" value="EXPORTED CALCIUM-BINDING GLYCOPROTEIN-RELATED"/>
    <property type="match status" value="1"/>
</dbReference>
<dbReference type="InterPro" id="IPR028974">
    <property type="entry name" value="TSP_type-3_rpt"/>
</dbReference>
<reference evidence="7 8" key="1">
    <citation type="submission" date="2019-11" db="EMBL/GenBank/DDBJ databases">
        <title>Whole genome sequence of Haloferax sp. MBLA0076.</title>
        <authorList>
            <person name="Seo M.-J."/>
            <person name="Cho E.-S."/>
        </authorList>
    </citation>
    <scope>NUCLEOTIDE SEQUENCE [LARGE SCALE GENOMIC DNA]</scope>
    <source>
        <strain evidence="7 8">MBLA0076</strain>
    </source>
</reference>
<feature type="compositionally biased region" description="Low complexity" evidence="5">
    <location>
        <begin position="409"/>
        <end position="421"/>
    </location>
</feature>
<dbReference type="PROSITE" id="PS00018">
    <property type="entry name" value="EF_HAND_1"/>
    <property type="match status" value="1"/>
</dbReference>
<name>A0A6A8GJY0_9EURY</name>
<keyword evidence="8" id="KW-1185">Reference proteome</keyword>
<dbReference type="RefSeq" id="WP_151164607.1">
    <property type="nucleotide sequence ID" value="NZ_WKJO01000002.1"/>
</dbReference>
<sequence>MSLRNASWSGYALLVAFLLVSAGVTPVATAAVDGAEIRDIEYAGPGVVASENEQTYVTAWQPASITVVVAAEQGTYDLCIGTEGSESTILECTQMQATGSEQRVTIDVEQWPMNATGEQVLTAEVRPATGGEALATASRPLVVLPAEGDADGDGLGNQRELEYGTSIRVADTDNDGLEDGAEVNRFETDPTNTDTDGDELSDGVEVNEHGSNPTEVDTDGDGLEDGVEVTTYGSDPTKGDTDGDGLIDNEEVEQFQTDPTVADTDEDGLEDGPEVNIYETSPTAVDTDGDGLTDSEELTRYETNPTEIDTDGDGLEDGREVAVTNTNPNQGDTDGDGIGDGTEVENGTDPNDAPGSGINPLGVGVQPTVAILLIGLLAVIGGGVALASGKVSLPSREWVSGRQGEHGGETPPTGSTPTQGQVSTAHEQADQPLSDEAHVFKLLDEHDGQLRQSAVVEGTGWSKSKVSRVLSRMADDGEIKKINIGRENLVTRPDAVPEHAKSPFEDI</sequence>
<keyword evidence="2" id="KW-0964">Secreted</keyword>
<evidence type="ECO:0000256" key="1">
    <source>
        <dbReference type="ARBA" id="ARBA00004613"/>
    </source>
</evidence>
<accession>A0A6A8GJY0</accession>
<dbReference type="EMBL" id="WKJO01000002">
    <property type="protein sequence ID" value="MRX23588.1"/>
    <property type="molecule type" value="Genomic_DNA"/>
</dbReference>
<dbReference type="Pfam" id="PF18884">
    <property type="entry name" value="TSP3_bac"/>
    <property type="match status" value="8"/>
</dbReference>
<dbReference type="SUPFAM" id="SSF103647">
    <property type="entry name" value="TSP type-3 repeat"/>
    <property type="match status" value="2"/>
</dbReference>
<dbReference type="Proteomes" id="UP000439022">
    <property type="component" value="Unassembled WGS sequence"/>
</dbReference>
<dbReference type="InterPro" id="IPR053180">
    <property type="entry name" value="Ca-binding_acidic-repeat"/>
</dbReference>
<evidence type="ECO:0000256" key="4">
    <source>
        <dbReference type="ARBA" id="ARBA00022837"/>
    </source>
</evidence>
<feature type="region of interest" description="Disordered" evidence="5">
    <location>
        <begin position="171"/>
        <end position="223"/>
    </location>
</feature>
<organism evidence="7 8">
    <name type="scientific">Haloferax litoreum</name>
    <dbReference type="NCBI Taxonomy" id="2666140"/>
    <lineage>
        <taxon>Archaea</taxon>
        <taxon>Methanobacteriati</taxon>
        <taxon>Methanobacteriota</taxon>
        <taxon>Stenosarchaea group</taxon>
        <taxon>Halobacteria</taxon>
        <taxon>Halobacteriales</taxon>
        <taxon>Haloferacaceae</taxon>
        <taxon>Haloferax</taxon>
    </lineage>
</organism>
<feature type="compositionally biased region" description="Acidic residues" evidence="5">
    <location>
        <begin position="172"/>
        <end position="181"/>
    </location>
</feature>
<keyword evidence="3" id="KW-0732">Signal</keyword>
<comment type="caution">
    <text evidence="7">The sequence shown here is derived from an EMBL/GenBank/DDBJ whole genome shotgun (WGS) entry which is preliminary data.</text>
</comment>
<feature type="compositionally biased region" description="Acidic residues" evidence="5">
    <location>
        <begin position="263"/>
        <end position="273"/>
    </location>
</feature>
<evidence type="ECO:0000313" key="7">
    <source>
        <dbReference type="EMBL" id="MRX23588.1"/>
    </source>
</evidence>
<dbReference type="Gene3D" id="4.10.1080.10">
    <property type="entry name" value="TSP type-3 repeat"/>
    <property type="match status" value="2"/>
</dbReference>
<dbReference type="AlphaFoldDB" id="A0A6A8GJY0"/>
<comment type="subcellular location">
    <subcellularLocation>
        <location evidence="1">Secreted</location>
    </subcellularLocation>
</comment>
<feature type="region of interest" description="Disordered" evidence="5">
    <location>
        <begin position="398"/>
        <end position="430"/>
    </location>
</feature>
<dbReference type="InterPro" id="IPR036388">
    <property type="entry name" value="WH-like_DNA-bd_sf"/>
</dbReference>
<dbReference type="Gene3D" id="1.10.10.10">
    <property type="entry name" value="Winged helix-like DNA-binding domain superfamily/Winged helix DNA-binding domain"/>
    <property type="match status" value="1"/>
</dbReference>